<dbReference type="AlphaFoldDB" id="A0A2P8EGF5"/>
<proteinExistence type="predicted"/>
<name>A0A2P8EGF5_9ACTN</name>
<evidence type="ECO:0000313" key="1">
    <source>
        <dbReference type="EMBL" id="PSL08541.1"/>
    </source>
</evidence>
<dbReference type="Proteomes" id="UP000243528">
    <property type="component" value="Unassembled WGS sequence"/>
</dbReference>
<sequence>MYAIPTAADRLGVTPGALRKALDRGETIANLTRACGLDPDEMTLAVIDAEVADVEALALISGFDDTEIALFVSELRAFIITFVWDGEAAANARFDAGTIEWVGERELAAA</sequence>
<comment type="caution">
    <text evidence="1">The sequence shown here is derived from an EMBL/GenBank/DDBJ whole genome shotgun (WGS) entry which is preliminary data.</text>
</comment>
<protein>
    <submittedName>
        <fullName evidence="1">Uncharacterized protein</fullName>
    </submittedName>
</protein>
<keyword evidence="2" id="KW-1185">Reference proteome</keyword>
<dbReference type="OrthoDB" id="5191235at2"/>
<organism evidence="1 2">
    <name type="scientific">Haloactinopolyspora alba</name>
    <dbReference type="NCBI Taxonomy" id="648780"/>
    <lineage>
        <taxon>Bacteria</taxon>
        <taxon>Bacillati</taxon>
        <taxon>Actinomycetota</taxon>
        <taxon>Actinomycetes</taxon>
        <taxon>Jiangellales</taxon>
        <taxon>Jiangellaceae</taxon>
        <taxon>Haloactinopolyspora</taxon>
    </lineage>
</organism>
<accession>A0A2P8EGF5</accession>
<reference evidence="1 2" key="1">
    <citation type="submission" date="2018-03" db="EMBL/GenBank/DDBJ databases">
        <title>Genomic Encyclopedia of Archaeal and Bacterial Type Strains, Phase II (KMG-II): from individual species to whole genera.</title>
        <authorList>
            <person name="Goeker M."/>
        </authorList>
    </citation>
    <scope>NUCLEOTIDE SEQUENCE [LARGE SCALE GENOMIC DNA]</scope>
    <source>
        <strain evidence="1 2">DSM 45211</strain>
    </source>
</reference>
<dbReference type="EMBL" id="PYGE01000001">
    <property type="protein sequence ID" value="PSL08541.1"/>
    <property type="molecule type" value="Genomic_DNA"/>
</dbReference>
<dbReference type="RefSeq" id="WP_106535568.1">
    <property type="nucleotide sequence ID" value="NZ_ML142897.1"/>
</dbReference>
<evidence type="ECO:0000313" key="2">
    <source>
        <dbReference type="Proteomes" id="UP000243528"/>
    </source>
</evidence>
<gene>
    <name evidence="1" type="ORF">CLV30_101516</name>
</gene>